<dbReference type="Pfam" id="PF01850">
    <property type="entry name" value="PIN"/>
    <property type="match status" value="1"/>
</dbReference>
<evidence type="ECO:0000259" key="1">
    <source>
        <dbReference type="Pfam" id="PF01850"/>
    </source>
</evidence>
<dbReference type="InterPro" id="IPR002716">
    <property type="entry name" value="PIN_dom"/>
</dbReference>
<sequence length="210" mass="24505">MPERIHRATVYPVRRRPRLRAGRARPEKIVPIKVHSIESYDFPEGKSYFFDTNIWLYIYGPIGWPDERSDVYSRALKEIRNSEGTIYINCMIISEFINAFSRIEFKQQSDFTRYKEFRNSLSYRAIAQEIAYNIRKILKSTLTCDPELQVIDLPGVMDIFEQGKYDFNDLLFAQICSAKGLVFVTHDKDFSELGVEILTANERLLGKGKV</sequence>
<name>A0ABU2D191_9EURY</name>
<accession>A0ABU2D191</accession>
<proteinExistence type="predicted"/>
<dbReference type="InterPro" id="IPR029060">
    <property type="entry name" value="PIN-like_dom_sf"/>
</dbReference>
<dbReference type="Proteomes" id="UP001246244">
    <property type="component" value="Unassembled WGS sequence"/>
</dbReference>
<dbReference type="Gene3D" id="3.40.50.1010">
    <property type="entry name" value="5'-nuclease"/>
    <property type="match status" value="1"/>
</dbReference>
<gene>
    <name evidence="2" type="ORF">RG963_08235</name>
</gene>
<comment type="caution">
    <text evidence="2">The sequence shown here is derived from an EMBL/GenBank/DDBJ whole genome shotgun (WGS) entry which is preliminary data.</text>
</comment>
<dbReference type="SUPFAM" id="SSF88723">
    <property type="entry name" value="PIN domain-like"/>
    <property type="match status" value="1"/>
</dbReference>
<evidence type="ECO:0000313" key="2">
    <source>
        <dbReference type="EMBL" id="MDR7665759.1"/>
    </source>
</evidence>
<feature type="domain" description="PIN" evidence="1">
    <location>
        <begin position="48"/>
        <end position="194"/>
    </location>
</feature>
<protein>
    <submittedName>
        <fullName evidence="2">PIN domain-containing protein</fullName>
    </submittedName>
</protein>
<keyword evidence="3" id="KW-1185">Reference proteome</keyword>
<dbReference type="EMBL" id="JAVKPK010000027">
    <property type="protein sequence ID" value="MDR7665759.1"/>
    <property type="molecule type" value="Genomic_DNA"/>
</dbReference>
<dbReference type="RefSeq" id="WP_310575784.1">
    <property type="nucleotide sequence ID" value="NZ_JAVKPK010000027.1"/>
</dbReference>
<organism evidence="2 3">
    <name type="scientific">Methanosarcina baikalica</name>
    <dbReference type="NCBI Taxonomy" id="3073890"/>
    <lineage>
        <taxon>Archaea</taxon>
        <taxon>Methanobacteriati</taxon>
        <taxon>Methanobacteriota</taxon>
        <taxon>Stenosarchaea group</taxon>
        <taxon>Methanomicrobia</taxon>
        <taxon>Methanosarcinales</taxon>
        <taxon>Methanosarcinaceae</taxon>
        <taxon>Methanosarcina</taxon>
    </lineage>
</organism>
<reference evidence="3" key="1">
    <citation type="submission" date="2023-07" db="EMBL/GenBank/DDBJ databases">
        <title>Whole-genome sequencing of a new Methanosarcina sp. Z-7115.</title>
        <authorList>
            <person name="Zhilina T.N."/>
            <person name="Merkel A.Y."/>
        </authorList>
    </citation>
    <scope>NUCLEOTIDE SEQUENCE [LARGE SCALE GENOMIC DNA]</scope>
    <source>
        <strain evidence="3">Z-7115</strain>
    </source>
</reference>
<evidence type="ECO:0000313" key="3">
    <source>
        <dbReference type="Proteomes" id="UP001246244"/>
    </source>
</evidence>